<organism evidence="14 15">
    <name type="scientific">Polychaeton citri CBS 116435</name>
    <dbReference type="NCBI Taxonomy" id="1314669"/>
    <lineage>
        <taxon>Eukaryota</taxon>
        <taxon>Fungi</taxon>
        <taxon>Dikarya</taxon>
        <taxon>Ascomycota</taxon>
        <taxon>Pezizomycotina</taxon>
        <taxon>Dothideomycetes</taxon>
        <taxon>Dothideomycetidae</taxon>
        <taxon>Capnodiales</taxon>
        <taxon>Capnodiaceae</taxon>
        <taxon>Polychaeton</taxon>
    </lineage>
</organism>
<dbReference type="InterPro" id="IPR038239">
    <property type="entry name" value="Clp1_N_sf"/>
</dbReference>
<comment type="function">
    <text evidence="1">Polynucleotide 5'-kinase involved in rRNA processing.</text>
</comment>
<feature type="binding site" evidence="9">
    <location>
        <begin position="156"/>
        <end position="161"/>
    </location>
    <ligand>
        <name>ATP</name>
        <dbReference type="ChEBI" id="CHEBI:30616"/>
    </ligand>
</feature>
<dbReference type="EMBL" id="MU003774">
    <property type="protein sequence ID" value="KAF2723848.1"/>
    <property type="molecule type" value="Genomic_DNA"/>
</dbReference>
<keyword evidence="7 9" id="KW-0067">ATP-binding</keyword>
<dbReference type="Gene3D" id="2.60.120.1030">
    <property type="entry name" value="Clp1, DNA binding domain"/>
    <property type="match status" value="1"/>
</dbReference>
<evidence type="ECO:0000256" key="9">
    <source>
        <dbReference type="HAMAP-Rule" id="MF_03035"/>
    </source>
</evidence>
<dbReference type="GO" id="GO:0005849">
    <property type="term" value="C:mRNA cleavage factor complex"/>
    <property type="evidence" value="ECO:0007669"/>
    <property type="project" value="UniProtKB-UniRule"/>
</dbReference>
<dbReference type="GO" id="GO:0006388">
    <property type="term" value="P:tRNA splicing, via endonucleolytic cleavage and ligation"/>
    <property type="evidence" value="ECO:0007669"/>
    <property type="project" value="TreeGrafter"/>
</dbReference>
<dbReference type="PANTHER" id="PTHR12755:SF6">
    <property type="entry name" value="POLYRIBONUCLEOTIDE 5'-HYDROXYL-KINASE CLP1"/>
    <property type="match status" value="1"/>
</dbReference>
<evidence type="ECO:0000259" key="12">
    <source>
        <dbReference type="Pfam" id="PF16573"/>
    </source>
</evidence>
<dbReference type="FunFam" id="2.60.120.1030:FF:000001">
    <property type="entry name" value="Protein CLP1 homolog 5"/>
    <property type="match status" value="1"/>
</dbReference>
<evidence type="ECO:0000256" key="5">
    <source>
        <dbReference type="ARBA" id="ARBA00022664"/>
    </source>
</evidence>
<dbReference type="GO" id="GO:0031124">
    <property type="term" value="P:mRNA 3'-end processing"/>
    <property type="evidence" value="ECO:0007669"/>
    <property type="project" value="UniProtKB-UniRule"/>
</dbReference>
<evidence type="ECO:0000313" key="15">
    <source>
        <dbReference type="Proteomes" id="UP000799441"/>
    </source>
</evidence>
<feature type="region of interest" description="Disordered" evidence="10">
    <location>
        <begin position="14"/>
        <end position="45"/>
    </location>
</feature>
<dbReference type="SUPFAM" id="SSF52540">
    <property type="entry name" value="P-loop containing nucleoside triphosphate hydrolases"/>
    <property type="match status" value="1"/>
</dbReference>
<comment type="subcellular location">
    <subcellularLocation>
        <location evidence="2 9">Nucleus</location>
    </subcellularLocation>
</comment>
<accession>A0A9P4QDV8</accession>
<feature type="binding site" evidence="9">
    <location>
        <position position="50"/>
    </location>
    <ligand>
        <name>ATP</name>
        <dbReference type="ChEBI" id="CHEBI:30616"/>
    </ligand>
</feature>
<evidence type="ECO:0000256" key="10">
    <source>
        <dbReference type="SAM" id="MobiDB-lite"/>
    </source>
</evidence>
<comment type="similarity">
    <text evidence="9">Belongs to the Clp1 family. Clp1 subfamily.</text>
</comment>
<evidence type="ECO:0000256" key="3">
    <source>
        <dbReference type="ARBA" id="ARBA00018706"/>
    </source>
</evidence>
<feature type="domain" description="Clp1 P-loop" evidence="13">
    <location>
        <begin position="153"/>
        <end position="360"/>
    </location>
</feature>
<proteinExistence type="inferred from homology"/>
<evidence type="ECO:0000256" key="1">
    <source>
        <dbReference type="ARBA" id="ARBA00003798"/>
    </source>
</evidence>
<dbReference type="Gene3D" id="3.40.50.300">
    <property type="entry name" value="P-loop containing nucleotide triphosphate hydrolases"/>
    <property type="match status" value="1"/>
</dbReference>
<dbReference type="InterPro" id="IPR032324">
    <property type="entry name" value="Clp1_N"/>
</dbReference>
<dbReference type="InterPro" id="IPR010655">
    <property type="entry name" value="Clp1_C"/>
</dbReference>
<comment type="subunit">
    <text evidence="9">Component of a pre-mRNA cleavage factor complex. Interacts directly with PCF11.</text>
</comment>
<dbReference type="HAMAP" id="MF_03035">
    <property type="entry name" value="Clp1"/>
    <property type="match status" value="1"/>
</dbReference>
<keyword evidence="15" id="KW-1185">Reference proteome</keyword>
<keyword evidence="8 9" id="KW-0539">Nucleus</keyword>
<dbReference type="Pfam" id="PF16575">
    <property type="entry name" value="CLP1_P"/>
    <property type="match status" value="1"/>
</dbReference>
<dbReference type="Proteomes" id="UP000799441">
    <property type="component" value="Unassembled WGS sequence"/>
</dbReference>
<evidence type="ECO:0000256" key="2">
    <source>
        <dbReference type="ARBA" id="ARBA00004123"/>
    </source>
</evidence>
<dbReference type="InterPro" id="IPR027417">
    <property type="entry name" value="P-loop_NTPase"/>
</dbReference>
<evidence type="ECO:0000256" key="7">
    <source>
        <dbReference type="ARBA" id="ARBA00022840"/>
    </source>
</evidence>
<dbReference type="Gene3D" id="2.40.30.330">
    <property type="entry name" value="Pre-mRNA cleavage complex subunit Clp1, C-terminal domain"/>
    <property type="match status" value="1"/>
</dbReference>
<evidence type="ECO:0000256" key="8">
    <source>
        <dbReference type="ARBA" id="ARBA00023242"/>
    </source>
</evidence>
<feature type="domain" description="Clp1 N-terminal" evidence="12">
    <location>
        <begin position="45"/>
        <end position="135"/>
    </location>
</feature>
<dbReference type="GO" id="GO:0005524">
    <property type="term" value="F:ATP binding"/>
    <property type="evidence" value="ECO:0007669"/>
    <property type="project" value="UniProtKB-UniRule"/>
</dbReference>
<dbReference type="OrthoDB" id="258143at2759"/>
<reference evidence="14" key="1">
    <citation type="journal article" date="2020" name="Stud. Mycol.">
        <title>101 Dothideomycetes genomes: a test case for predicting lifestyles and emergence of pathogens.</title>
        <authorList>
            <person name="Haridas S."/>
            <person name="Albert R."/>
            <person name="Binder M."/>
            <person name="Bloem J."/>
            <person name="Labutti K."/>
            <person name="Salamov A."/>
            <person name="Andreopoulos B."/>
            <person name="Baker S."/>
            <person name="Barry K."/>
            <person name="Bills G."/>
            <person name="Bluhm B."/>
            <person name="Cannon C."/>
            <person name="Castanera R."/>
            <person name="Culley D."/>
            <person name="Daum C."/>
            <person name="Ezra D."/>
            <person name="Gonzalez J."/>
            <person name="Henrissat B."/>
            <person name="Kuo A."/>
            <person name="Liang C."/>
            <person name="Lipzen A."/>
            <person name="Lutzoni F."/>
            <person name="Magnuson J."/>
            <person name="Mondo S."/>
            <person name="Nolan M."/>
            <person name="Ohm R."/>
            <person name="Pangilinan J."/>
            <person name="Park H.-J."/>
            <person name="Ramirez L."/>
            <person name="Alfaro M."/>
            <person name="Sun H."/>
            <person name="Tritt A."/>
            <person name="Yoshinaga Y."/>
            <person name="Zwiers L.-H."/>
            <person name="Turgeon B."/>
            <person name="Goodwin S."/>
            <person name="Spatafora J."/>
            <person name="Crous P."/>
            <person name="Grigoriev I."/>
        </authorList>
    </citation>
    <scope>NUCLEOTIDE SEQUENCE</scope>
    <source>
        <strain evidence="14">CBS 116435</strain>
    </source>
</reference>
<keyword evidence="5 9" id="KW-0507">mRNA processing</keyword>
<comment type="function">
    <text evidence="9">Required for endonucleolytic cleavage during polyadenylation-dependent pre-mRNA 3'-end formation.</text>
</comment>
<dbReference type="Pfam" id="PF06807">
    <property type="entry name" value="Clp1"/>
    <property type="match status" value="1"/>
</dbReference>
<comment type="caution">
    <text evidence="14">The sequence shown here is derived from an EMBL/GenBank/DDBJ whole genome shotgun (WGS) entry which is preliminary data.</text>
</comment>
<evidence type="ECO:0000259" key="11">
    <source>
        <dbReference type="Pfam" id="PF06807"/>
    </source>
</evidence>
<feature type="binding site" evidence="9">
    <location>
        <position position="89"/>
    </location>
    <ligand>
        <name>ATP</name>
        <dbReference type="ChEBI" id="CHEBI:30616"/>
    </ligand>
</feature>
<evidence type="ECO:0000256" key="4">
    <source>
        <dbReference type="ARBA" id="ARBA00019824"/>
    </source>
</evidence>
<dbReference type="PANTHER" id="PTHR12755">
    <property type="entry name" value="CLEAVAGE/POLYADENYLATION FACTOR IA SUBUNIT CLP1P"/>
    <property type="match status" value="1"/>
</dbReference>
<dbReference type="Pfam" id="PF16573">
    <property type="entry name" value="CLP1_N"/>
    <property type="match status" value="1"/>
</dbReference>
<evidence type="ECO:0000259" key="13">
    <source>
        <dbReference type="Pfam" id="PF16575"/>
    </source>
</evidence>
<sequence>MALPGLSLPGLSAFSGPAQSTSTPAGTGGDSAFAGPSSITRTESLEPRTEWRFEVSFAGSYTIRLLSGTAEIFGSELAPNLLYSFSGVKAAVFTWQGCRLEIEGEAESEYVGSETEYAIEWLNVHGILEGMREDAEAAPQQGGSGGPRVLVVGPEGVGKSSLVRSLTAWGVKMGRTPTVVNLDSREGLLTPPASLVAATAGSQMEVEGNGYGIAPVSGPTVSAIKTPLVYHFPYESPTEKPEIFKGIVTRMATAVTSKLEEDAEAKASGLVIDTPGAALNDPRSNYDLITHIISEFSITVILTIGSERLYSDLTRRFGSNPSSPSDAVIVLRIAKPGGAVERDVSFLKSSRQQETRQYFFGSARETLNPHSQVIGFNDLTIYRARSSAFASEEDEGDNDKGAADDDDDDYEPTAGNDNSGLLFDKVTPSAAMMGGLVAVKFCASSSDLETIRDSAVMAFLYVADVDEARKRLRFLAPHPQRLGDRALVWGAWPEPTAGLVG</sequence>
<dbReference type="InterPro" id="IPR032319">
    <property type="entry name" value="CLP1_P"/>
</dbReference>
<dbReference type="InterPro" id="IPR028606">
    <property type="entry name" value="Clp1"/>
</dbReference>
<evidence type="ECO:0000313" key="14">
    <source>
        <dbReference type="EMBL" id="KAF2723848.1"/>
    </source>
</evidence>
<dbReference type="InterPro" id="IPR045116">
    <property type="entry name" value="Clp1/Grc3"/>
</dbReference>
<feature type="domain" description="Clp1 C-terminal" evidence="11">
    <location>
        <begin position="367"/>
        <end position="494"/>
    </location>
</feature>
<dbReference type="GO" id="GO:0051731">
    <property type="term" value="F:polynucleotide 5'-hydroxyl-kinase activity"/>
    <property type="evidence" value="ECO:0007669"/>
    <property type="project" value="InterPro"/>
</dbReference>
<gene>
    <name evidence="9" type="primary">CLP1</name>
    <name evidence="14" type="ORF">K431DRAFT_282540</name>
</gene>
<name>A0A9P4QDV8_9PEZI</name>
<evidence type="ECO:0000256" key="6">
    <source>
        <dbReference type="ARBA" id="ARBA00022741"/>
    </source>
</evidence>
<dbReference type="AlphaFoldDB" id="A0A9P4QDV8"/>
<dbReference type="InterPro" id="IPR038238">
    <property type="entry name" value="Clp1_C_sf"/>
</dbReference>
<keyword evidence="6 9" id="KW-0547">Nucleotide-binding</keyword>
<protein>
    <recommendedName>
        <fullName evidence="4">Polynucleotide 5'-hydroxyl-kinase GRC3</fullName>
    </recommendedName>
    <alternativeName>
        <fullName evidence="3">Polynucleotide 5'-hydroxyl-kinase grc3</fullName>
    </alternativeName>
</protein>
<feature type="region of interest" description="Disordered" evidence="10">
    <location>
        <begin position="388"/>
        <end position="421"/>
    </location>
</feature>